<keyword evidence="5" id="KW-0802">TPR repeat</keyword>
<dbReference type="GO" id="GO:0005930">
    <property type="term" value="C:axoneme"/>
    <property type="evidence" value="ECO:0007669"/>
    <property type="project" value="TreeGrafter"/>
</dbReference>
<keyword evidence="3" id="KW-0853">WD repeat</keyword>
<evidence type="ECO:0000256" key="7">
    <source>
        <dbReference type="ARBA" id="ARBA00023273"/>
    </source>
</evidence>
<comment type="caution">
    <text evidence="9">The sequence shown here is derived from an EMBL/GenBank/DDBJ whole genome shotgun (WGS) entry which is preliminary data.</text>
</comment>
<dbReference type="OrthoDB" id="2186662at2759"/>
<gene>
    <name evidence="9" type="ORF">RFI_05144</name>
</gene>
<organism evidence="9 10">
    <name type="scientific">Reticulomyxa filosa</name>
    <dbReference type="NCBI Taxonomy" id="46433"/>
    <lineage>
        <taxon>Eukaryota</taxon>
        <taxon>Sar</taxon>
        <taxon>Rhizaria</taxon>
        <taxon>Retaria</taxon>
        <taxon>Foraminifera</taxon>
        <taxon>Monothalamids</taxon>
        <taxon>Reticulomyxidae</taxon>
        <taxon>Reticulomyxa</taxon>
    </lineage>
</organism>
<dbReference type="GO" id="GO:0042073">
    <property type="term" value="P:intraciliary transport"/>
    <property type="evidence" value="ECO:0007669"/>
    <property type="project" value="TreeGrafter"/>
</dbReference>
<evidence type="ECO:0000256" key="1">
    <source>
        <dbReference type="ARBA" id="ARBA00004138"/>
    </source>
</evidence>
<evidence type="ECO:0000256" key="3">
    <source>
        <dbReference type="ARBA" id="ARBA00022574"/>
    </source>
</evidence>
<dbReference type="PANTHER" id="PTHR15722">
    <property type="entry name" value="IFT140/172-RELATED"/>
    <property type="match status" value="1"/>
</dbReference>
<reference evidence="9 10" key="1">
    <citation type="journal article" date="2013" name="Curr. Biol.">
        <title>The Genome of the Foraminiferan Reticulomyxa filosa.</title>
        <authorList>
            <person name="Glockner G."/>
            <person name="Hulsmann N."/>
            <person name="Schleicher M."/>
            <person name="Noegel A.A."/>
            <person name="Eichinger L."/>
            <person name="Gallinger C."/>
            <person name="Pawlowski J."/>
            <person name="Sierra R."/>
            <person name="Euteneuer U."/>
            <person name="Pillet L."/>
            <person name="Moustafa A."/>
            <person name="Platzer M."/>
            <person name="Groth M."/>
            <person name="Szafranski K."/>
            <person name="Schliwa M."/>
        </authorList>
    </citation>
    <scope>NUCLEOTIDE SEQUENCE [LARGE SCALE GENOMIC DNA]</scope>
</reference>
<dbReference type="InterPro" id="IPR015943">
    <property type="entry name" value="WD40/YVTN_repeat-like_dom_sf"/>
</dbReference>
<keyword evidence="4" id="KW-0677">Repeat</keyword>
<accession>X6P1N6</accession>
<evidence type="ECO:0000256" key="8">
    <source>
        <dbReference type="ARBA" id="ARBA00038130"/>
    </source>
</evidence>
<sequence length="260" mass="28764">MEKSDGHFSRVNAICWSFDNEKLAIATADRYITLFDDNGQQKDRFSTKASDTNKHKIYRIVGLSFSPDSTKLAVAQSDNIVFVYRLGTGWDYKKSICHKLVVSSNVTCMLWPHSRNDELVFGLSNGKLKVGILQMDGVRKNKSATLFETQSYVVTLACGSDGNSFISSHMDRTLHKYKFPTATGAPFKELLATLPYVGTCIVWSHDTLLVGSNLGHVVALNSNDGTQLQIFEFNIESCSRSLYCAASNPQGQCAIFGGFN</sequence>
<dbReference type="SMART" id="SM00320">
    <property type="entry name" value="WD40"/>
    <property type="match status" value="3"/>
</dbReference>
<keyword evidence="7" id="KW-0966">Cell projection</keyword>
<dbReference type="Pfam" id="PF00400">
    <property type="entry name" value="WD40"/>
    <property type="match status" value="1"/>
</dbReference>
<evidence type="ECO:0000313" key="9">
    <source>
        <dbReference type="EMBL" id="ETO31974.1"/>
    </source>
</evidence>
<evidence type="ECO:0000256" key="5">
    <source>
        <dbReference type="ARBA" id="ARBA00022803"/>
    </source>
</evidence>
<protein>
    <recommendedName>
        <fullName evidence="11">Anaphase-promoting complex subunit 4 WD40 domain-containing protein</fullName>
    </recommendedName>
</protein>
<comment type="similarity">
    <text evidence="8">Belongs to the IFT172 family.</text>
</comment>
<evidence type="ECO:0000256" key="6">
    <source>
        <dbReference type="ARBA" id="ARBA00023069"/>
    </source>
</evidence>
<dbReference type="EMBL" id="ASPP01004564">
    <property type="protein sequence ID" value="ETO31974.1"/>
    <property type="molecule type" value="Genomic_DNA"/>
</dbReference>
<name>X6P1N6_RETFI</name>
<evidence type="ECO:0008006" key="11">
    <source>
        <dbReference type="Google" id="ProtNLM"/>
    </source>
</evidence>
<dbReference type="AlphaFoldDB" id="X6P1N6"/>
<dbReference type="InterPro" id="IPR036322">
    <property type="entry name" value="WD40_repeat_dom_sf"/>
</dbReference>
<dbReference type="GO" id="GO:0036064">
    <property type="term" value="C:ciliary basal body"/>
    <property type="evidence" value="ECO:0007669"/>
    <property type="project" value="TreeGrafter"/>
</dbReference>
<evidence type="ECO:0000256" key="4">
    <source>
        <dbReference type="ARBA" id="ARBA00022737"/>
    </source>
</evidence>
<keyword evidence="2" id="KW-0217">Developmental protein</keyword>
<dbReference type="InterPro" id="IPR001680">
    <property type="entry name" value="WD40_rpt"/>
</dbReference>
<proteinExistence type="inferred from homology"/>
<dbReference type="GO" id="GO:0030992">
    <property type="term" value="C:intraciliary transport particle B"/>
    <property type="evidence" value="ECO:0007669"/>
    <property type="project" value="TreeGrafter"/>
</dbReference>
<comment type="subcellular location">
    <subcellularLocation>
        <location evidence="1">Cell projection</location>
        <location evidence="1">Cilium</location>
    </subcellularLocation>
</comment>
<dbReference type="SUPFAM" id="SSF50978">
    <property type="entry name" value="WD40 repeat-like"/>
    <property type="match status" value="1"/>
</dbReference>
<dbReference type="PANTHER" id="PTHR15722:SF2">
    <property type="entry name" value="INTRAFLAGELLAR TRANSPORT PROTEIN 172 HOMOLOG"/>
    <property type="match status" value="1"/>
</dbReference>
<evidence type="ECO:0000313" key="10">
    <source>
        <dbReference type="Proteomes" id="UP000023152"/>
    </source>
</evidence>
<keyword evidence="10" id="KW-1185">Reference proteome</keyword>
<evidence type="ECO:0000256" key="2">
    <source>
        <dbReference type="ARBA" id="ARBA00022473"/>
    </source>
</evidence>
<dbReference type="OMA" id="CAAYSIA"/>
<keyword evidence="6" id="KW-0969">Cilium</keyword>
<dbReference type="Proteomes" id="UP000023152">
    <property type="component" value="Unassembled WGS sequence"/>
</dbReference>
<dbReference type="Gene3D" id="2.130.10.10">
    <property type="entry name" value="YVTN repeat-like/Quinoprotein amine dehydrogenase"/>
    <property type="match status" value="1"/>
</dbReference>